<dbReference type="EMBL" id="FUEG01000007">
    <property type="protein sequence ID" value="SJL06701.1"/>
    <property type="molecule type" value="Genomic_DNA"/>
</dbReference>
<sequence>MSSLVALILGAGPNVGHHVAKALQSQKYKVALGSRNPDVDKLKKDGFFPVKVDITLPDSVSAAYKTVSTELGTPNVVVFNAAVWRRPEVETDPLSLPLEDFKRTLTVSTSVYSVAQDALKGFRSLTSGPKAFIVTGNALPFLPHNNLALYDLQSLKVVEAHLSEVFWNAYVKEGIRFHFALLVSQEGTLPAFNDFKISGPAHATAYWELISSEKPKGWDYRLRSSLLHSRALADGSNRFTLDGKQWSKAN</sequence>
<reference evidence="4" key="1">
    <citation type="journal article" date="2017" name="Nat. Ecol. Evol.">
        <title>Genome expansion and lineage-specific genetic innovations in the forest pathogenic fungi Armillaria.</title>
        <authorList>
            <person name="Sipos G."/>
            <person name="Prasanna A.N."/>
            <person name="Walter M.C."/>
            <person name="O'Connor E."/>
            <person name="Balint B."/>
            <person name="Krizsan K."/>
            <person name="Kiss B."/>
            <person name="Hess J."/>
            <person name="Varga T."/>
            <person name="Slot J."/>
            <person name="Riley R."/>
            <person name="Boka B."/>
            <person name="Rigling D."/>
            <person name="Barry K."/>
            <person name="Lee J."/>
            <person name="Mihaltcheva S."/>
            <person name="LaButti K."/>
            <person name="Lipzen A."/>
            <person name="Waldron R."/>
            <person name="Moloney N.M."/>
            <person name="Sperisen C."/>
            <person name="Kredics L."/>
            <person name="Vagvoelgyi C."/>
            <person name="Patrignani A."/>
            <person name="Fitzpatrick D."/>
            <person name="Nagy I."/>
            <person name="Doyle S."/>
            <person name="Anderson J.B."/>
            <person name="Grigoriev I.V."/>
            <person name="Gueldener U."/>
            <person name="Muensterkoetter M."/>
            <person name="Nagy L.G."/>
        </authorList>
    </citation>
    <scope>NUCLEOTIDE SEQUENCE [LARGE SCALE GENOMIC DNA]</scope>
    <source>
        <strain evidence="4">C18/9</strain>
    </source>
</reference>
<evidence type="ECO:0000313" key="4">
    <source>
        <dbReference type="Proteomes" id="UP000219338"/>
    </source>
</evidence>
<dbReference type="OrthoDB" id="5336600at2759"/>
<dbReference type="OMA" id="AHATAYW"/>
<dbReference type="AlphaFoldDB" id="A0A284RD73"/>
<accession>A0A284RD73</accession>
<dbReference type="PANTHER" id="PTHR43669">
    <property type="entry name" value="5-KETO-D-GLUCONATE 5-REDUCTASE"/>
    <property type="match status" value="1"/>
</dbReference>
<dbReference type="Gene3D" id="3.40.50.720">
    <property type="entry name" value="NAD(P)-binding Rossmann-like Domain"/>
    <property type="match status" value="1"/>
</dbReference>
<evidence type="ECO:0000256" key="2">
    <source>
        <dbReference type="ARBA" id="ARBA00023002"/>
    </source>
</evidence>
<dbReference type="SUPFAM" id="SSF51735">
    <property type="entry name" value="NAD(P)-binding Rossmann-fold domains"/>
    <property type="match status" value="1"/>
</dbReference>
<name>A0A284RD73_ARMOS</name>
<evidence type="ECO:0000313" key="3">
    <source>
        <dbReference type="EMBL" id="SJL06701.1"/>
    </source>
</evidence>
<dbReference type="CDD" id="cd05233">
    <property type="entry name" value="SDR_c"/>
    <property type="match status" value="1"/>
</dbReference>
<keyword evidence="4" id="KW-1185">Reference proteome</keyword>
<dbReference type="GO" id="GO:0016491">
    <property type="term" value="F:oxidoreductase activity"/>
    <property type="evidence" value="ECO:0007669"/>
    <property type="project" value="UniProtKB-KW"/>
</dbReference>
<dbReference type="InterPro" id="IPR002347">
    <property type="entry name" value="SDR_fam"/>
</dbReference>
<keyword evidence="2" id="KW-0560">Oxidoreductase</keyword>
<organism evidence="3 4">
    <name type="scientific">Armillaria ostoyae</name>
    <name type="common">Armillaria root rot fungus</name>
    <dbReference type="NCBI Taxonomy" id="47428"/>
    <lineage>
        <taxon>Eukaryota</taxon>
        <taxon>Fungi</taxon>
        <taxon>Dikarya</taxon>
        <taxon>Basidiomycota</taxon>
        <taxon>Agaricomycotina</taxon>
        <taxon>Agaricomycetes</taxon>
        <taxon>Agaricomycetidae</taxon>
        <taxon>Agaricales</taxon>
        <taxon>Marasmiineae</taxon>
        <taxon>Physalacriaceae</taxon>
        <taxon>Armillaria</taxon>
    </lineage>
</organism>
<evidence type="ECO:0000256" key="1">
    <source>
        <dbReference type="ARBA" id="ARBA00006484"/>
    </source>
</evidence>
<proteinExistence type="inferred from homology"/>
<comment type="similarity">
    <text evidence="1">Belongs to the short-chain dehydrogenases/reductases (SDR) family.</text>
</comment>
<dbReference type="Pfam" id="PF13561">
    <property type="entry name" value="adh_short_C2"/>
    <property type="match status" value="1"/>
</dbReference>
<dbReference type="PANTHER" id="PTHR43669:SF4">
    <property type="entry name" value="SHORT-CHAIN DEHYDROGENASE"/>
    <property type="match status" value="1"/>
</dbReference>
<protein>
    <submittedName>
        <fullName evidence="3">Uncharacterized protein</fullName>
    </submittedName>
</protein>
<dbReference type="STRING" id="47428.A0A284RD73"/>
<gene>
    <name evidence="3" type="ORF">ARMOST_10043</name>
</gene>
<dbReference type="InterPro" id="IPR036291">
    <property type="entry name" value="NAD(P)-bd_dom_sf"/>
</dbReference>
<dbReference type="Proteomes" id="UP000219338">
    <property type="component" value="Unassembled WGS sequence"/>
</dbReference>